<comment type="caution">
    <text evidence="1">The sequence shown here is derived from an EMBL/GenBank/DDBJ whole genome shotgun (WGS) entry which is preliminary data.</text>
</comment>
<proteinExistence type="predicted"/>
<organism evidence="1 2">
    <name type="scientific">Actinoplanes xinjiangensis</name>
    <dbReference type="NCBI Taxonomy" id="512350"/>
    <lineage>
        <taxon>Bacteria</taxon>
        <taxon>Bacillati</taxon>
        <taxon>Actinomycetota</taxon>
        <taxon>Actinomycetes</taxon>
        <taxon>Micromonosporales</taxon>
        <taxon>Micromonosporaceae</taxon>
        <taxon>Actinoplanes</taxon>
    </lineage>
</organism>
<dbReference type="AlphaFoldDB" id="A0A316FTM5"/>
<sequence>MPGLPRTLGPVISVLDILDNLHPGWFALLAPAGSGALPGRAEVHPRVLFPRVRRPHHVVATRPITLPALRAPAACAVPQPYRVAS</sequence>
<gene>
    <name evidence="1" type="ORF">BC793_10187</name>
</gene>
<name>A0A316FTM5_9ACTN</name>
<reference evidence="1 2" key="1">
    <citation type="submission" date="2018-05" db="EMBL/GenBank/DDBJ databases">
        <title>Genomic Encyclopedia of Archaeal and Bacterial Type Strains, Phase II (KMG-II): from individual species to whole genera.</title>
        <authorList>
            <person name="Goeker M."/>
        </authorList>
    </citation>
    <scope>NUCLEOTIDE SEQUENCE [LARGE SCALE GENOMIC DNA]</scope>
    <source>
        <strain evidence="1 2">DSM 45184</strain>
    </source>
</reference>
<evidence type="ECO:0000313" key="1">
    <source>
        <dbReference type="EMBL" id="PWK52078.1"/>
    </source>
</evidence>
<dbReference type="EMBL" id="QGGR01000001">
    <property type="protein sequence ID" value="PWK52078.1"/>
    <property type="molecule type" value="Genomic_DNA"/>
</dbReference>
<dbReference type="Proteomes" id="UP000245697">
    <property type="component" value="Unassembled WGS sequence"/>
</dbReference>
<protein>
    <submittedName>
        <fullName evidence="1">Uncharacterized protein</fullName>
    </submittedName>
</protein>
<evidence type="ECO:0000313" key="2">
    <source>
        <dbReference type="Proteomes" id="UP000245697"/>
    </source>
</evidence>
<keyword evidence="2" id="KW-1185">Reference proteome</keyword>
<accession>A0A316FTM5</accession>